<proteinExistence type="predicted"/>
<keyword evidence="1" id="KW-0812">Transmembrane</keyword>
<accession>A0A1J8QK47</accession>
<dbReference type="Proteomes" id="UP000183567">
    <property type="component" value="Unassembled WGS sequence"/>
</dbReference>
<dbReference type="AlphaFoldDB" id="A0A1J8QK47"/>
<reference evidence="2 3" key="1">
    <citation type="submission" date="2016-03" db="EMBL/GenBank/DDBJ databases">
        <title>Comparative genomics of the ectomycorrhizal sister species Rhizopogon vinicolor and Rhizopogon vesiculosus (Basidiomycota: Boletales) reveals a divergence of the mating type B locus.</title>
        <authorList>
            <person name="Mujic A.B."/>
            <person name="Kuo A."/>
            <person name="Tritt A."/>
            <person name="Lipzen A."/>
            <person name="Chen C."/>
            <person name="Johnson J."/>
            <person name="Sharma A."/>
            <person name="Barry K."/>
            <person name="Grigoriev I.V."/>
            <person name="Spatafora J.W."/>
        </authorList>
    </citation>
    <scope>NUCLEOTIDE SEQUENCE [LARGE SCALE GENOMIC DNA]</scope>
    <source>
        <strain evidence="2 3">AM-OR11-056</strain>
    </source>
</reference>
<sequence length="211" mass="23958">MVCISEVVQPDASSALCVSYFSVGTWMLTMFFAECIFVVRAYIVWEKRIMVFVIISITAYMMPIVIFVHDMTSSVSGECWIPGVIGYLDTMTTTRLLVVYCLLVVAELEILLLLLYPAMKKDGWGIDNHFMRGLIQHNLLYFGCSFAFTLSVILALVFLPYPVTHIIEWCVAILTFEEGRLLIRQQLSGRSSEYFGYPNAQGLLEIGSRFL</sequence>
<gene>
    <name evidence="2" type="ORF">AZE42_09535</name>
</gene>
<comment type="caution">
    <text evidence="2">The sequence shown here is derived from an EMBL/GenBank/DDBJ whole genome shotgun (WGS) entry which is preliminary data.</text>
</comment>
<keyword evidence="3" id="KW-1185">Reference proteome</keyword>
<evidence type="ECO:0000313" key="3">
    <source>
        <dbReference type="Proteomes" id="UP000183567"/>
    </source>
</evidence>
<feature type="transmembrane region" description="Helical" evidence="1">
    <location>
        <begin position="20"/>
        <end position="42"/>
    </location>
</feature>
<feature type="transmembrane region" description="Helical" evidence="1">
    <location>
        <begin position="49"/>
        <end position="68"/>
    </location>
</feature>
<keyword evidence="1" id="KW-0472">Membrane</keyword>
<keyword evidence="1" id="KW-1133">Transmembrane helix</keyword>
<feature type="transmembrane region" description="Helical" evidence="1">
    <location>
        <begin position="97"/>
        <end position="118"/>
    </location>
</feature>
<evidence type="ECO:0000313" key="2">
    <source>
        <dbReference type="EMBL" id="OJA09802.1"/>
    </source>
</evidence>
<name>A0A1J8QK47_9AGAM</name>
<evidence type="ECO:0000256" key="1">
    <source>
        <dbReference type="SAM" id="Phobius"/>
    </source>
</evidence>
<protein>
    <submittedName>
        <fullName evidence="2">Uncharacterized protein</fullName>
    </submittedName>
</protein>
<feature type="transmembrane region" description="Helical" evidence="1">
    <location>
        <begin position="139"/>
        <end position="160"/>
    </location>
</feature>
<dbReference type="OrthoDB" id="2678403at2759"/>
<dbReference type="EMBL" id="LVVM01005793">
    <property type="protein sequence ID" value="OJA09802.1"/>
    <property type="molecule type" value="Genomic_DNA"/>
</dbReference>
<organism evidence="2 3">
    <name type="scientific">Rhizopogon vesiculosus</name>
    <dbReference type="NCBI Taxonomy" id="180088"/>
    <lineage>
        <taxon>Eukaryota</taxon>
        <taxon>Fungi</taxon>
        <taxon>Dikarya</taxon>
        <taxon>Basidiomycota</taxon>
        <taxon>Agaricomycotina</taxon>
        <taxon>Agaricomycetes</taxon>
        <taxon>Agaricomycetidae</taxon>
        <taxon>Boletales</taxon>
        <taxon>Suillineae</taxon>
        <taxon>Rhizopogonaceae</taxon>
        <taxon>Rhizopogon</taxon>
    </lineage>
</organism>